<evidence type="ECO:0000256" key="4">
    <source>
        <dbReference type="ARBA" id="ARBA00023157"/>
    </source>
</evidence>
<protein>
    <submittedName>
        <fullName evidence="8">DsbA family protein</fullName>
    </submittedName>
</protein>
<dbReference type="EMBL" id="JBHRZF010000230">
    <property type="protein sequence ID" value="MFC3863106.1"/>
    <property type="molecule type" value="Genomic_DNA"/>
</dbReference>
<keyword evidence="6" id="KW-0812">Transmembrane</keyword>
<keyword evidence="6" id="KW-0472">Membrane</keyword>
<dbReference type="Proteomes" id="UP001595748">
    <property type="component" value="Unassembled WGS sequence"/>
</dbReference>
<dbReference type="InterPro" id="IPR012336">
    <property type="entry name" value="Thioredoxin-like_fold"/>
</dbReference>
<reference evidence="9" key="1">
    <citation type="journal article" date="2019" name="Int. J. Syst. Evol. Microbiol.">
        <title>The Global Catalogue of Microorganisms (GCM) 10K type strain sequencing project: providing services to taxonomists for standard genome sequencing and annotation.</title>
        <authorList>
            <consortium name="The Broad Institute Genomics Platform"/>
            <consortium name="The Broad Institute Genome Sequencing Center for Infectious Disease"/>
            <person name="Wu L."/>
            <person name="Ma J."/>
        </authorList>
    </citation>
    <scope>NUCLEOTIDE SEQUENCE [LARGE SCALE GENOMIC DNA]</scope>
    <source>
        <strain evidence="9">CCTCC AB 2013263</strain>
    </source>
</reference>
<accession>A0ABV8ACT3</accession>
<dbReference type="Gene3D" id="3.40.30.10">
    <property type="entry name" value="Glutaredoxin"/>
    <property type="match status" value="1"/>
</dbReference>
<evidence type="ECO:0000256" key="6">
    <source>
        <dbReference type="SAM" id="Phobius"/>
    </source>
</evidence>
<dbReference type="SUPFAM" id="SSF52833">
    <property type="entry name" value="Thioredoxin-like"/>
    <property type="match status" value="1"/>
</dbReference>
<keyword evidence="9" id="KW-1185">Reference proteome</keyword>
<dbReference type="RefSeq" id="WP_380081042.1">
    <property type="nucleotide sequence ID" value="NZ_JBHRZF010000230.1"/>
</dbReference>
<evidence type="ECO:0000313" key="8">
    <source>
        <dbReference type="EMBL" id="MFC3863106.1"/>
    </source>
</evidence>
<dbReference type="InterPro" id="IPR036249">
    <property type="entry name" value="Thioredoxin-like_sf"/>
</dbReference>
<feature type="domain" description="Thioredoxin-like fold" evidence="7">
    <location>
        <begin position="53"/>
        <end position="226"/>
    </location>
</feature>
<feature type="transmembrane region" description="Helical" evidence="6">
    <location>
        <begin position="12"/>
        <end position="32"/>
    </location>
</feature>
<dbReference type="PANTHER" id="PTHR13887">
    <property type="entry name" value="GLUTATHIONE S-TRANSFERASE KAPPA"/>
    <property type="match status" value="1"/>
</dbReference>
<name>A0ABV8ACT3_9DEIO</name>
<keyword evidence="5" id="KW-0676">Redox-active center</keyword>
<evidence type="ECO:0000256" key="1">
    <source>
        <dbReference type="ARBA" id="ARBA00005791"/>
    </source>
</evidence>
<comment type="caution">
    <text evidence="8">The sequence shown here is derived from an EMBL/GenBank/DDBJ whole genome shotgun (WGS) entry which is preliminary data.</text>
</comment>
<sequence length="229" mass="24489">MTRLSGNNSNNMALLIGTLIAALLIGLALFAVSKKDKTAAGGEGNFNYASLPYAGKEDAKVNVVVVEDFKCPACKGFEESVTPQLHSNYVDNGKIKLYSLVWPFISSQVVPVTPDDSTLAAQGARCVFEQGGNDAYNRFKPILFRAQGDEREAWATKDRLKELAGSVEGLDQEKFATCLDTDATLAAVQEDKKAAEAAGVTGTPTVFVNGKRVESGYAEISKAIDEALK</sequence>
<dbReference type="Pfam" id="PF13462">
    <property type="entry name" value="Thioredoxin_4"/>
    <property type="match status" value="1"/>
</dbReference>
<keyword evidence="6" id="KW-1133">Transmembrane helix</keyword>
<organism evidence="8 9">
    <name type="scientific">Deinococcus antarcticus</name>
    <dbReference type="NCBI Taxonomy" id="1298767"/>
    <lineage>
        <taxon>Bacteria</taxon>
        <taxon>Thermotogati</taxon>
        <taxon>Deinococcota</taxon>
        <taxon>Deinococci</taxon>
        <taxon>Deinococcales</taxon>
        <taxon>Deinococcaceae</taxon>
        <taxon>Deinococcus</taxon>
    </lineage>
</organism>
<evidence type="ECO:0000256" key="5">
    <source>
        <dbReference type="ARBA" id="ARBA00023284"/>
    </source>
</evidence>
<evidence type="ECO:0000256" key="2">
    <source>
        <dbReference type="ARBA" id="ARBA00022729"/>
    </source>
</evidence>
<keyword evidence="3" id="KW-0560">Oxidoreductase</keyword>
<keyword evidence="2" id="KW-0732">Signal</keyword>
<comment type="similarity">
    <text evidence="1">Belongs to the thioredoxin family. DsbA subfamily.</text>
</comment>
<gene>
    <name evidence="8" type="ORF">ACFOPQ_20300</name>
</gene>
<proteinExistence type="inferred from homology"/>
<evidence type="ECO:0000313" key="9">
    <source>
        <dbReference type="Proteomes" id="UP001595748"/>
    </source>
</evidence>
<keyword evidence="4" id="KW-1015">Disulfide bond</keyword>
<evidence type="ECO:0000256" key="3">
    <source>
        <dbReference type="ARBA" id="ARBA00023002"/>
    </source>
</evidence>
<evidence type="ECO:0000259" key="7">
    <source>
        <dbReference type="Pfam" id="PF13462"/>
    </source>
</evidence>
<dbReference type="PANTHER" id="PTHR13887:SF14">
    <property type="entry name" value="DISULFIDE BOND FORMATION PROTEIN D"/>
    <property type="match status" value="1"/>
</dbReference>